<reference evidence="1" key="1">
    <citation type="submission" date="2013-07" db="EMBL/GenBank/DDBJ databases">
        <authorList>
            <person name="McIlroy S."/>
        </authorList>
    </citation>
    <scope>NUCLEOTIDE SEQUENCE [LARGE SCALE GENOMIC DNA]</scope>
    <source>
        <strain evidence="1">Run_A_D11</strain>
    </source>
</reference>
<dbReference type="AlphaFoldDB" id="W6MB57"/>
<evidence type="ECO:0000313" key="1">
    <source>
        <dbReference type="EMBL" id="CDI03335.1"/>
    </source>
</evidence>
<evidence type="ECO:0000313" key="2">
    <source>
        <dbReference type="Proteomes" id="UP000035760"/>
    </source>
</evidence>
<evidence type="ECO:0008006" key="3">
    <source>
        <dbReference type="Google" id="ProtNLM"/>
    </source>
</evidence>
<name>W6MB57_9GAMM</name>
<sequence>MAIVYVGIDLTKNVFAVHGVDEHGQPALVRPSVPRQAARVDREFATVRDRHGSLFGCPPLLAKTKTDAISRWAAALEQRRGYWKAVVAIAAKNARLAWAVLHQGERFALPT</sequence>
<reference evidence="1" key="2">
    <citation type="submission" date="2014-03" db="EMBL/GenBank/DDBJ databases">
        <title>Candidatus Competibacter-lineage genomes retrieved from metagenomes reveal functional metabolic diversity.</title>
        <authorList>
            <person name="McIlroy S.J."/>
            <person name="Albertsen M."/>
            <person name="Andresen E.K."/>
            <person name="Saunders A.M."/>
            <person name="Kristiansen R."/>
            <person name="Stokholm-Bjerregaard M."/>
            <person name="Nielsen K.L."/>
            <person name="Nielsen P.H."/>
        </authorList>
    </citation>
    <scope>NUCLEOTIDE SEQUENCE</scope>
    <source>
        <strain evidence="1">Run_A_D11</strain>
    </source>
</reference>
<gene>
    <name evidence="1" type="ORF">BN873_470077</name>
</gene>
<accession>W6MB57</accession>
<organism evidence="1 2">
    <name type="scientific">Candidatus Competibacter denitrificans Run_A_D11</name>
    <dbReference type="NCBI Taxonomy" id="1400863"/>
    <lineage>
        <taxon>Bacteria</taxon>
        <taxon>Pseudomonadati</taxon>
        <taxon>Pseudomonadota</taxon>
        <taxon>Gammaproteobacteria</taxon>
        <taxon>Candidatus Competibacteraceae</taxon>
        <taxon>Candidatus Competibacter</taxon>
    </lineage>
</organism>
<dbReference type="EMBL" id="CBTJ020000055">
    <property type="protein sequence ID" value="CDI03335.1"/>
    <property type="molecule type" value="Genomic_DNA"/>
</dbReference>
<comment type="caution">
    <text evidence="1">The sequence shown here is derived from an EMBL/GenBank/DDBJ whole genome shotgun (WGS) entry which is preliminary data.</text>
</comment>
<keyword evidence="2" id="KW-1185">Reference proteome</keyword>
<protein>
    <recommendedName>
        <fullName evidence="3">Transposase</fullName>
    </recommendedName>
</protein>
<dbReference type="Proteomes" id="UP000035760">
    <property type="component" value="Unassembled WGS sequence"/>
</dbReference>
<proteinExistence type="predicted"/>